<feature type="signal peptide" evidence="1">
    <location>
        <begin position="1"/>
        <end position="30"/>
    </location>
</feature>
<dbReference type="SUPFAM" id="SSF56436">
    <property type="entry name" value="C-type lectin-like"/>
    <property type="match status" value="1"/>
</dbReference>
<evidence type="ECO:0000256" key="1">
    <source>
        <dbReference type="SAM" id="SignalP"/>
    </source>
</evidence>
<organism evidence="3 4">
    <name type="scientific">Enhygromyxa salina</name>
    <dbReference type="NCBI Taxonomy" id="215803"/>
    <lineage>
        <taxon>Bacteria</taxon>
        <taxon>Pseudomonadati</taxon>
        <taxon>Myxococcota</taxon>
        <taxon>Polyangia</taxon>
        <taxon>Nannocystales</taxon>
        <taxon>Nannocystaceae</taxon>
        <taxon>Enhygromyxa</taxon>
    </lineage>
</organism>
<dbReference type="EMBL" id="PVNK01000152">
    <property type="protein sequence ID" value="PRP97570.1"/>
    <property type="molecule type" value="Genomic_DNA"/>
</dbReference>
<dbReference type="PANTHER" id="PTHR23150:SF19">
    <property type="entry name" value="FORMYLGLYCINE-GENERATING ENZYME"/>
    <property type="match status" value="1"/>
</dbReference>
<dbReference type="PANTHER" id="PTHR23150">
    <property type="entry name" value="SULFATASE MODIFYING FACTOR 1, 2"/>
    <property type="match status" value="1"/>
</dbReference>
<feature type="chain" id="PRO_5015771333" evidence="1">
    <location>
        <begin position="31"/>
        <end position="484"/>
    </location>
</feature>
<dbReference type="InterPro" id="IPR051043">
    <property type="entry name" value="Sulfatase_Mod_Factor_Kinase"/>
</dbReference>
<evidence type="ECO:0000313" key="4">
    <source>
        <dbReference type="Proteomes" id="UP000237968"/>
    </source>
</evidence>
<dbReference type="OrthoDB" id="9768004at2"/>
<comment type="caution">
    <text evidence="3">The sequence shown here is derived from an EMBL/GenBank/DDBJ whole genome shotgun (WGS) entry which is preliminary data.</text>
</comment>
<keyword evidence="3" id="KW-0560">Oxidoreductase</keyword>
<dbReference type="InterPro" id="IPR005532">
    <property type="entry name" value="SUMF_dom"/>
</dbReference>
<keyword evidence="1" id="KW-0732">Signal</keyword>
<evidence type="ECO:0000313" key="3">
    <source>
        <dbReference type="EMBL" id="PRP97570.1"/>
    </source>
</evidence>
<dbReference type="GO" id="GO:0120147">
    <property type="term" value="F:formylglycine-generating oxidase activity"/>
    <property type="evidence" value="ECO:0007669"/>
    <property type="project" value="TreeGrafter"/>
</dbReference>
<gene>
    <name evidence="3" type="primary">egtB_3</name>
    <name evidence="3" type="ORF">ENSA5_32630</name>
</gene>
<keyword evidence="4" id="KW-1185">Reference proteome</keyword>
<protein>
    <submittedName>
        <fullName evidence="3">Hercynine oxygenase</fullName>
        <ecNumber evidence="3">1.14.99.-</ecNumber>
    </submittedName>
</protein>
<reference evidence="3 4" key="1">
    <citation type="submission" date="2018-03" db="EMBL/GenBank/DDBJ databases">
        <title>Draft Genome Sequences of the Obligatory Marine Myxobacteria Enhygromyxa salina SWB005.</title>
        <authorList>
            <person name="Poehlein A."/>
            <person name="Moghaddam J.A."/>
            <person name="Harms H."/>
            <person name="Alanjari M."/>
            <person name="Koenig G.M."/>
            <person name="Daniel R."/>
            <person name="Schaeberle T.F."/>
        </authorList>
    </citation>
    <scope>NUCLEOTIDE SEQUENCE [LARGE SCALE GENOMIC DNA]</scope>
    <source>
        <strain evidence="3 4">SWB005</strain>
    </source>
</reference>
<dbReference type="RefSeq" id="WP_106392619.1">
    <property type="nucleotide sequence ID" value="NZ_PVNK01000152.1"/>
</dbReference>
<dbReference type="Gene3D" id="3.90.1580.10">
    <property type="entry name" value="paralog of FGE (formylglycine-generating enzyme)"/>
    <property type="match status" value="1"/>
</dbReference>
<dbReference type="InterPro" id="IPR016187">
    <property type="entry name" value="CTDL_fold"/>
</dbReference>
<dbReference type="AlphaFoldDB" id="A0A2S9XXW4"/>
<dbReference type="EC" id="1.14.99.-" evidence="3"/>
<sequence length="484" mass="52431">MTSPDTSYCLPALTVLAVAASLLGCAPQDAEPGQGKAYFDEPHQVPLGVPYEGKDPVADEPETVASADECGRGRGIDPDGNCVPLVTREHEFGGMVQIPAGAFMRGDIPARYNATSGRERPHHEHAGQPLFQDQLPSYWIDGYEVSRKAYSKCVEAGSCSPAVCLDGTDGRPTDRQLGDAELDAFPQTCVTHEQAEAYCSSRGHRLPSEAEWEYAARGPEGWMFPWGHEFRDELGLALGPVGYDPLDVSYFGLKGFGGNAIEWVADAYEGDANLSRYLGGEFRKKDGPLARSWAAWKRGLCGGSDCDLGTRYVIKGGRSGARAAAWQLAKGQTIAEPPANNFEDDRAIAQHERLGFRCAADLEPDATVLTVPKPVAPLPLYRQVDGYDLFLGVAEAVDREEAARFCSVLIAPGDPKELPEGGNGWRLPTLEEIRAVSVWFGGPGPFWAVEGAAEQTFVDTQTAEWDMVEATDDEALMARCIRSR</sequence>
<name>A0A2S9XXW4_9BACT</name>
<dbReference type="InterPro" id="IPR042095">
    <property type="entry name" value="SUMF_sf"/>
</dbReference>
<accession>A0A2S9XXW4</accession>
<proteinExistence type="predicted"/>
<feature type="domain" description="Sulfatase-modifying factor enzyme-like" evidence="2">
    <location>
        <begin position="94"/>
        <end position="278"/>
    </location>
</feature>
<dbReference type="Proteomes" id="UP000237968">
    <property type="component" value="Unassembled WGS sequence"/>
</dbReference>
<evidence type="ECO:0000259" key="2">
    <source>
        <dbReference type="Pfam" id="PF03781"/>
    </source>
</evidence>
<dbReference type="Pfam" id="PF03781">
    <property type="entry name" value="FGE-sulfatase"/>
    <property type="match status" value="1"/>
</dbReference>